<evidence type="ECO:0008006" key="3">
    <source>
        <dbReference type="Google" id="ProtNLM"/>
    </source>
</evidence>
<dbReference type="AlphaFoldDB" id="A0A9Q8LEZ9"/>
<organism evidence="1 2">
    <name type="scientific">Passalora fulva</name>
    <name type="common">Tomato leaf mold</name>
    <name type="synonym">Cladosporium fulvum</name>
    <dbReference type="NCBI Taxonomy" id="5499"/>
    <lineage>
        <taxon>Eukaryota</taxon>
        <taxon>Fungi</taxon>
        <taxon>Dikarya</taxon>
        <taxon>Ascomycota</taxon>
        <taxon>Pezizomycotina</taxon>
        <taxon>Dothideomycetes</taxon>
        <taxon>Dothideomycetidae</taxon>
        <taxon>Mycosphaerellales</taxon>
        <taxon>Mycosphaerellaceae</taxon>
        <taxon>Fulvia</taxon>
    </lineage>
</organism>
<dbReference type="RefSeq" id="XP_047760554.1">
    <property type="nucleotide sequence ID" value="XM_047903982.1"/>
</dbReference>
<dbReference type="OrthoDB" id="5431013at2759"/>
<evidence type="ECO:0000313" key="2">
    <source>
        <dbReference type="Proteomes" id="UP000756132"/>
    </source>
</evidence>
<gene>
    <name evidence="1" type="ORF">CLAFUR5_04834</name>
</gene>
<reference evidence="1" key="1">
    <citation type="submission" date="2021-12" db="EMBL/GenBank/DDBJ databases">
        <authorList>
            <person name="Zaccaron A."/>
            <person name="Stergiopoulos I."/>
        </authorList>
    </citation>
    <scope>NUCLEOTIDE SEQUENCE</scope>
    <source>
        <strain evidence="1">Race5_Kim</strain>
    </source>
</reference>
<dbReference type="Proteomes" id="UP000756132">
    <property type="component" value="Chromosome 4"/>
</dbReference>
<dbReference type="KEGG" id="ffu:CLAFUR5_04834"/>
<name>A0A9Q8LEZ9_PASFU</name>
<proteinExistence type="predicted"/>
<sequence>MAEPFSALTGALQVADSGASLCSTLYKHAQDVKSVKGDIYALTEDIKLVESPLKQTAEFLELEAASTIFDDEGRAVAYRAVDQCRNIFIQIRDTIQAYYKTDANGQTVFSTLEQFRHPFEADRLLALRQRLEWPKNTLREESRKQKI</sequence>
<keyword evidence="2" id="KW-1185">Reference proteome</keyword>
<dbReference type="EMBL" id="CP090166">
    <property type="protein sequence ID" value="UJO16188.1"/>
    <property type="molecule type" value="Genomic_DNA"/>
</dbReference>
<evidence type="ECO:0000313" key="1">
    <source>
        <dbReference type="EMBL" id="UJO16188.1"/>
    </source>
</evidence>
<protein>
    <recommendedName>
        <fullName evidence="3">Fungal N-terminal domain-containing protein</fullName>
    </recommendedName>
</protein>
<dbReference type="GeneID" id="71984712"/>
<accession>A0A9Q8LEZ9</accession>
<reference evidence="1" key="2">
    <citation type="journal article" date="2022" name="Microb. Genom.">
        <title>A chromosome-scale genome assembly of the tomato pathogen Cladosporium fulvum reveals a compartmentalized genome architecture and the presence of a dispensable chromosome.</title>
        <authorList>
            <person name="Zaccaron A.Z."/>
            <person name="Chen L.H."/>
            <person name="Samaras A."/>
            <person name="Stergiopoulos I."/>
        </authorList>
    </citation>
    <scope>NUCLEOTIDE SEQUENCE</scope>
    <source>
        <strain evidence="1">Race5_Kim</strain>
    </source>
</reference>